<evidence type="ECO:0000256" key="3">
    <source>
        <dbReference type="ARBA" id="ARBA00022727"/>
    </source>
</evidence>
<dbReference type="GO" id="GO:0006233">
    <property type="term" value="P:dTDP biosynthetic process"/>
    <property type="evidence" value="ECO:0007669"/>
    <property type="project" value="InterPro"/>
</dbReference>
<dbReference type="GO" id="GO:0005524">
    <property type="term" value="F:ATP binding"/>
    <property type="evidence" value="ECO:0007669"/>
    <property type="project" value="UniProtKB-UniRule"/>
</dbReference>
<dbReference type="GO" id="GO:0005737">
    <property type="term" value="C:cytoplasm"/>
    <property type="evidence" value="ECO:0007669"/>
    <property type="project" value="TreeGrafter"/>
</dbReference>
<dbReference type="InterPro" id="IPR018094">
    <property type="entry name" value="Thymidylate_kinase"/>
</dbReference>
<dbReference type="EC" id="2.7.4.9" evidence="8"/>
<comment type="catalytic activity">
    <reaction evidence="7 8">
        <text>dTMP + ATP = dTDP + ADP</text>
        <dbReference type="Rhea" id="RHEA:13517"/>
        <dbReference type="ChEBI" id="CHEBI:30616"/>
        <dbReference type="ChEBI" id="CHEBI:58369"/>
        <dbReference type="ChEBI" id="CHEBI:63528"/>
        <dbReference type="ChEBI" id="CHEBI:456216"/>
        <dbReference type="EC" id="2.7.4.9"/>
    </reaction>
</comment>
<dbReference type="CDD" id="cd01672">
    <property type="entry name" value="TMPK"/>
    <property type="match status" value="1"/>
</dbReference>
<dbReference type="GO" id="GO:0004798">
    <property type="term" value="F:dTMP kinase activity"/>
    <property type="evidence" value="ECO:0007669"/>
    <property type="project" value="UniProtKB-UniRule"/>
</dbReference>
<keyword evidence="3 8" id="KW-0545">Nucleotide biosynthesis</keyword>
<keyword evidence="5 8" id="KW-0418">Kinase</keyword>
<organism evidence="10 11">
    <name type="scientific">Kordia antarctica</name>
    <dbReference type="NCBI Taxonomy" id="1218801"/>
    <lineage>
        <taxon>Bacteria</taxon>
        <taxon>Pseudomonadati</taxon>
        <taxon>Bacteroidota</taxon>
        <taxon>Flavobacteriia</taxon>
        <taxon>Flavobacteriales</taxon>
        <taxon>Flavobacteriaceae</taxon>
        <taxon>Kordia</taxon>
    </lineage>
</organism>
<proteinExistence type="inferred from homology"/>
<gene>
    <name evidence="8 10" type="primary">tmk</name>
    <name evidence="10" type="ORF">IMCC3317_08430</name>
</gene>
<evidence type="ECO:0000256" key="6">
    <source>
        <dbReference type="ARBA" id="ARBA00022840"/>
    </source>
</evidence>
<evidence type="ECO:0000259" key="9">
    <source>
        <dbReference type="Pfam" id="PF02223"/>
    </source>
</evidence>
<evidence type="ECO:0000256" key="5">
    <source>
        <dbReference type="ARBA" id="ARBA00022777"/>
    </source>
</evidence>
<dbReference type="GO" id="GO:0006235">
    <property type="term" value="P:dTTP biosynthetic process"/>
    <property type="evidence" value="ECO:0007669"/>
    <property type="project" value="UniProtKB-UniRule"/>
</dbReference>
<dbReference type="RefSeq" id="WP_160128237.1">
    <property type="nucleotide sequence ID" value="NZ_CP019288.1"/>
</dbReference>
<evidence type="ECO:0000256" key="2">
    <source>
        <dbReference type="ARBA" id="ARBA00022679"/>
    </source>
</evidence>
<dbReference type="PANTHER" id="PTHR10344">
    <property type="entry name" value="THYMIDYLATE KINASE"/>
    <property type="match status" value="1"/>
</dbReference>
<evidence type="ECO:0000256" key="8">
    <source>
        <dbReference type="HAMAP-Rule" id="MF_00165"/>
    </source>
</evidence>
<keyword evidence="11" id="KW-1185">Reference proteome</keyword>
<dbReference type="Pfam" id="PF02223">
    <property type="entry name" value="Thymidylate_kin"/>
    <property type="match status" value="1"/>
</dbReference>
<dbReference type="SUPFAM" id="SSF52540">
    <property type="entry name" value="P-loop containing nucleoside triphosphate hydrolases"/>
    <property type="match status" value="1"/>
</dbReference>
<accession>A0A7L4ZGC6</accession>
<keyword evidence="2 8" id="KW-0808">Transferase</keyword>
<dbReference type="Gene3D" id="3.40.50.300">
    <property type="entry name" value="P-loop containing nucleotide triphosphate hydrolases"/>
    <property type="match status" value="1"/>
</dbReference>
<sequence>MKKNKFIAIEGIDGSGKSTQAKNIAKRLEAEGHKVYLTFEPTDMRIGKMIRTILGGKEKADEKVIAALFVADRLDHILHETNGILKKLADGFTVITDRYYFSSYAYHGAHMDMDWVIQSNKMAADILKPDINIFVDVSPEVAMKRINANRETIEIYETLDNLKAVQAQYVLAFEKLKESEHIVAVNGDETPEKVSEALWEILQKEIQNN</sequence>
<keyword evidence="6 8" id="KW-0067">ATP-binding</keyword>
<dbReference type="Proteomes" id="UP000464657">
    <property type="component" value="Chromosome"/>
</dbReference>
<evidence type="ECO:0000313" key="10">
    <source>
        <dbReference type="EMBL" id="QHI35497.1"/>
    </source>
</evidence>
<dbReference type="InterPro" id="IPR027417">
    <property type="entry name" value="P-loop_NTPase"/>
</dbReference>
<dbReference type="OrthoDB" id="9774907at2"/>
<dbReference type="GO" id="GO:0006227">
    <property type="term" value="P:dUDP biosynthetic process"/>
    <property type="evidence" value="ECO:0007669"/>
    <property type="project" value="TreeGrafter"/>
</dbReference>
<dbReference type="NCBIfam" id="TIGR00041">
    <property type="entry name" value="DTMP_kinase"/>
    <property type="match status" value="1"/>
</dbReference>
<comment type="similarity">
    <text evidence="1 8">Belongs to the thymidylate kinase family.</text>
</comment>
<feature type="domain" description="Thymidylate kinase-like" evidence="9">
    <location>
        <begin position="9"/>
        <end position="185"/>
    </location>
</feature>
<reference evidence="10 11" key="1">
    <citation type="journal article" date="2013" name="Int. J. Syst. Evol. Microbiol.">
        <title>Kordia antarctica sp. nov., isolated from Antarctic seawater.</title>
        <authorList>
            <person name="Baek K."/>
            <person name="Choi A."/>
            <person name="Kang I."/>
            <person name="Lee K."/>
            <person name="Cho J.C."/>
        </authorList>
    </citation>
    <scope>NUCLEOTIDE SEQUENCE [LARGE SCALE GENOMIC DNA]</scope>
    <source>
        <strain evidence="10 11">IMCC3317</strain>
    </source>
</reference>
<evidence type="ECO:0000256" key="1">
    <source>
        <dbReference type="ARBA" id="ARBA00009776"/>
    </source>
</evidence>
<dbReference type="HAMAP" id="MF_00165">
    <property type="entry name" value="Thymidylate_kinase"/>
    <property type="match status" value="1"/>
</dbReference>
<protein>
    <recommendedName>
        <fullName evidence="8">Thymidylate kinase</fullName>
        <ecNumber evidence="8">2.7.4.9</ecNumber>
    </recommendedName>
    <alternativeName>
        <fullName evidence="8">dTMP kinase</fullName>
    </alternativeName>
</protein>
<dbReference type="PANTHER" id="PTHR10344:SF4">
    <property type="entry name" value="UMP-CMP KINASE 2, MITOCHONDRIAL"/>
    <property type="match status" value="1"/>
</dbReference>
<comment type="function">
    <text evidence="8">Phosphorylation of dTMP to form dTDP in both de novo and salvage pathways of dTTP synthesis.</text>
</comment>
<evidence type="ECO:0000256" key="7">
    <source>
        <dbReference type="ARBA" id="ARBA00048743"/>
    </source>
</evidence>
<name>A0A7L4ZGC6_9FLAO</name>
<keyword evidence="4 8" id="KW-0547">Nucleotide-binding</keyword>
<dbReference type="InterPro" id="IPR039430">
    <property type="entry name" value="Thymidylate_kin-like_dom"/>
</dbReference>
<dbReference type="AlphaFoldDB" id="A0A7L4ZGC6"/>
<dbReference type="EMBL" id="CP019288">
    <property type="protein sequence ID" value="QHI35497.1"/>
    <property type="molecule type" value="Genomic_DNA"/>
</dbReference>
<evidence type="ECO:0000256" key="4">
    <source>
        <dbReference type="ARBA" id="ARBA00022741"/>
    </source>
</evidence>
<evidence type="ECO:0000313" key="11">
    <source>
        <dbReference type="Proteomes" id="UP000464657"/>
    </source>
</evidence>
<dbReference type="KEGG" id="kan:IMCC3317_08430"/>
<feature type="binding site" evidence="8">
    <location>
        <begin position="11"/>
        <end position="18"/>
    </location>
    <ligand>
        <name>ATP</name>
        <dbReference type="ChEBI" id="CHEBI:30616"/>
    </ligand>
</feature>